<evidence type="ECO:0000313" key="3">
    <source>
        <dbReference type="Proteomes" id="UP001293254"/>
    </source>
</evidence>
<name>A0AAE1Z050_9LAMI</name>
<dbReference type="Proteomes" id="UP001293254">
    <property type="component" value="Unassembled WGS sequence"/>
</dbReference>
<evidence type="ECO:0000256" key="1">
    <source>
        <dbReference type="SAM" id="MobiDB-lite"/>
    </source>
</evidence>
<protein>
    <submittedName>
        <fullName evidence="2">Uncharacterized protein</fullName>
    </submittedName>
</protein>
<accession>A0AAE1Z050</accession>
<organism evidence="2 3">
    <name type="scientific">Sesamum alatum</name>
    <dbReference type="NCBI Taxonomy" id="300844"/>
    <lineage>
        <taxon>Eukaryota</taxon>
        <taxon>Viridiplantae</taxon>
        <taxon>Streptophyta</taxon>
        <taxon>Embryophyta</taxon>
        <taxon>Tracheophyta</taxon>
        <taxon>Spermatophyta</taxon>
        <taxon>Magnoliopsida</taxon>
        <taxon>eudicotyledons</taxon>
        <taxon>Gunneridae</taxon>
        <taxon>Pentapetalae</taxon>
        <taxon>asterids</taxon>
        <taxon>lamiids</taxon>
        <taxon>Lamiales</taxon>
        <taxon>Pedaliaceae</taxon>
        <taxon>Sesamum</taxon>
    </lineage>
</organism>
<dbReference type="EMBL" id="JACGWO010000001">
    <property type="protein sequence ID" value="KAK4438901.1"/>
    <property type="molecule type" value="Genomic_DNA"/>
</dbReference>
<gene>
    <name evidence="2" type="ORF">Salat_0224700</name>
</gene>
<reference evidence="2" key="1">
    <citation type="submission" date="2020-06" db="EMBL/GenBank/DDBJ databases">
        <authorList>
            <person name="Li T."/>
            <person name="Hu X."/>
            <person name="Zhang T."/>
            <person name="Song X."/>
            <person name="Zhang H."/>
            <person name="Dai N."/>
            <person name="Sheng W."/>
            <person name="Hou X."/>
            <person name="Wei L."/>
        </authorList>
    </citation>
    <scope>NUCLEOTIDE SEQUENCE</scope>
    <source>
        <strain evidence="2">3651</strain>
        <tissue evidence="2">Leaf</tissue>
    </source>
</reference>
<feature type="compositionally biased region" description="Basic residues" evidence="1">
    <location>
        <begin position="214"/>
        <end position="226"/>
    </location>
</feature>
<comment type="caution">
    <text evidence="2">The sequence shown here is derived from an EMBL/GenBank/DDBJ whole genome shotgun (WGS) entry which is preliminary data.</text>
</comment>
<keyword evidence="3" id="KW-1185">Reference proteome</keyword>
<evidence type="ECO:0000313" key="2">
    <source>
        <dbReference type="EMBL" id="KAK4438901.1"/>
    </source>
</evidence>
<sequence length="292" mass="32286">MRHLGPVQDDVRPTYVRNSPLSSNLPVDCRRGVHIFGDFGRRDVSPAASASKPEPSRPGPPEVVERFSSQGQQFNASVGREKAVISWQLVDEHNDSAELGCLGRLGLASPLLSAYISSSSASHLHTAQSGSSSRHPLGSEADRAFCPESEINCLGPWSTPSAPMAQNCPLKDQLMDSDWRLEVDLPLSSTSLFDIPLTSLDGIDGGRRFDRGTGSRRRRSRGRGRRCTSEIDLDSPPSFSFRFEASWARLAEFSELILDSWNRGGIGRPDCGVVDRLNHYYEVLELWSQQRF</sequence>
<reference evidence="2" key="2">
    <citation type="journal article" date="2024" name="Plant">
        <title>Genomic evolution and insights into agronomic trait innovations of Sesamum species.</title>
        <authorList>
            <person name="Miao H."/>
            <person name="Wang L."/>
            <person name="Qu L."/>
            <person name="Liu H."/>
            <person name="Sun Y."/>
            <person name="Le M."/>
            <person name="Wang Q."/>
            <person name="Wei S."/>
            <person name="Zheng Y."/>
            <person name="Lin W."/>
            <person name="Duan Y."/>
            <person name="Cao H."/>
            <person name="Xiong S."/>
            <person name="Wang X."/>
            <person name="Wei L."/>
            <person name="Li C."/>
            <person name="Ma Q."/>
            <person name="Ju M."/>
            <person name="Zhao R."/>
            <person name="Li G."/>
            <person name="Mu C."/>
            <person name="Tian Q."/>
            <person name="Mei H."/>
            <person name="Zhang T."/>
            <person name="Gao T."/>
            <person name="Zhang H."/>
        </authorList>
    </citation>
    <scope>NUCLEOTIDE SEQUENCE</scope>
    <source>
        <strain evidence="2">3651</strain>
    </source>
</reference>
<feature type="region of interest" description="Disordered" evidence="1">
    <location>
        <begin position="44"/>
        <end position="68"/>
    </location>
</feature>
<feature type="region of interest" description="Disordered" evidence="1">
    <location>
        <begin position="206"/>
        <end position="229"/>
    </location>
</feature>
<proteinExistence type="predicted"/>
<dbReference type="AlphaFoldDB" id="A0AAE1Z050"/>